<keyword evidence="2" id="KW-0732">Signal</keyword>
<feature type="compositionally biased region" description="Polar residues" evidence="1">
    <location>
        <begin position="449"/>
        <end position="465"/>
    </location>
</feature>
<dbReference type="AlphaFoldDB" id="A0A165DA23"/>
<organism evidence="3 4">
    <name type="scientific">Exidia glandulosa HHB12029</name>
    <dbReference type="NCBI Taxonomy" id="1314781"/>
    <lineage>
        <taxon>Eukaryota</taxon>
        <taxon>Fungi</taxon>
        <taxon>Dikarya</taxon>
        <taxon>Basidiomycota</taxon>
        <taxon>Agaricomycotina</taxon>
        <taxon>Agaricomycetes</taxon>
        <taxon>Auriculariales</taxon>
        <taxon>Exidiaceae</taxon>
        <taxon>Exidia</taxon>
    </lineage>
</organism>
<accession>A0A165DA23</accession>
<feature type="signal peptide" evidence="2">
    <location>
        <begin position="1"/>
        <end position="19"/>
    </location>
</feature>
<reference evidence="3 4" key="1">
    <citation type="journal article" date="2016" name="Mol. Biol. Evol.">
        <title>Comparative Genomics of Early-Diverging Mushroom-Forming Fungi Provides Insights into the Origins of Lignocellulose Decay Capabilities.</title>
        <authorList>
            <person name="Nagy L.G."/>
            <person name="Riley R."/>
            <person name="Tritt A."/>
            <person name="Adam C."/>
            <person name="Daum C."/>
            <person name="Floudas D."/>
            <person name="Sun H."/>
            <person name="Yadav J.S."/>
            <person name="Pangilinan J."/>
            <person name="Larsson K.H."/>
            <person name="Matsuura K."/>
            <person name="Barry K."/>
            <person name="Labutti K."/>
            <person name="Kuo R."/>
            <person name="Ohm R.A."/>
            <person name="Bhattacharya S.S."/>
            <person name="Shirouzu T."/>
            <person name="Yoshinaga Y."/>
            <person name="Martin F.M."/>
            <person name="Grigoriev I.V."/>
            <person name="Hibbett D.S."/>
        </authorList>
    </citation>
    <scope>NUCLEOTIDE SEQUENCE [LARGE SCALE GENOMIC DNA]</scope>
    <source>
        <strain evidence="3 4">HHB12029</strain>
    </source>
</reference>
<protein>
    <recommendedName>
        <fullName evidence="5">C2H2-type domain-containing protein</fullName>
    </recommendedName>
</protein>
<feature type="chain" id="PRO_5007856463" description="C2H2-type domain-containing protein" evidence="2">
    <location>
        <begin position="20"/>
        <end position="903"/>
    </location>
</feature>
<keyword evidence="4" id="KW-1185">Reference proteome</keyword>
<sequence length="903" mass="96768">MRLSIVFAAVLSLAAGVFASPADLALRVDEDFVVRDKLMVRDAAGVEHTLYKKSPAEASVLFGRACTICDDRGCGCCGVPPGVRGLKLFHRTPCSLHIRCYLDVESNVLPPSRALVSRDVNTRTTSLPASLPSPARGQWANGSGRFVFLVFNHHIALPSSFPRRKCLLYAPLMQYSDEEHNHLGEYTPAYLSRFTLAPGMQRPNYSQNVAPVLAPAPDPLSTLASIPRGHGYHQHVVASLSNSNFTPHWTNASFSPASGDNTALFTPPLVHWELPNGPQHYARGAQQDLQYHDVPRFPPSPTFGFQFQPENMSSLPTTNPFGTVDRDGSFVPGRGPVQHRVNATANLDDRVGAPVTPRADVQDLRGELMLDSVSFGVGADATQGTKRKAEDDAEDTPAPDARAVEDAARKRGVPRKGKGAAAARASKGHGAKSSQRGSRKKGRIDSDETTVTSTDNLGPSVQADNNYKPGAKPRTPLGLALESFNATKIASLLKLAKKVKRAETVSDALALLTAYSETPTVEDMNGFKATLALVVATSGGETTTCDACVTDFEVAVPLAATTALGRHLSEYHRGLRTCPACSYLLVQRGTNGAERHRTWCPIWKALGTRGAQEEWLRQRGLLAIEAPSSQFFNEETITSAEKVAKGDRAVMERELLASLSRAKPPKPPRGTQAEGTTVAAASGNDDVGGDASAADVPVEGDKSTEGVRNLNNRVEGRSNAQYGSTGSYAPAEHWHLSGIDVLAGPEWDEDADGEYDLDDDCQIDSGSALSKGDSVHEESVLASASIDGGSTAGVWSGHEGENLRVDGMNSRGLDARADSGNGAQRPFRTGAREAEHARVNGDRPSWEDVDVIDRTYAVTRQSQRDSATIGTVGQNAFEAMLDGNPYSFDDTTATLQDLDDFYA</sequence>
<evidence type="ECO:0000313" key="3">
    <source>
        <dbReference type="EMBL" id="KZV84090.1"/>
    </source>
</evidence>
<evidence type="ECO:0000256" key="1">
    <source>
        <dbReference type="SAM" id="MobiDB-lite"/>
    </source>
</evidence>
<name>A0A165DA23_EXIGL</name>
<dbReference type="Proteomes" id="UP000077266">
    <property type="component" value="Unassembled WGS sequence"/>
</dbReference>
<feature type="compositionally biased region" description="Low complexity" evidence="1">
    <location>
        <begin position="678"/>
        <end position="696"/>
    </location>
</feature>
<evidence type="ECO:0008006" key="5">
    <source>
        <dbReference type="Google" id="ProtNLM"/>
    </source>
</evidence>
<evidence type="ECO:0000313" key="4">
    <source>
        <dbReference type="Proteomes" id="UP000077266"/>
    </source>
</evidence>
<gene>
    <name evidence="3" type="ORF">EXIGLDRAFT_842475</name>
</gene>
<evidence type="ECO:0000256" key="2">
    <source>
        <dbReference type="SAM" id="SignalP"/>
    </source>
</evidence>
<dbReference type="InParanoid" id="A0A165DA23"/>
<feature type="region of interest" description="Disordered" evidence="1">
    <location>
        <begin position="381"/>
        <end position="471"/>
    </location>
</feature>
<dbReference type="OrthoDB" id="10683905at2759"/>
<dbReference type="EMBL" id="KV426241">
    <property type="protein sequence ID" value="KZV84090.1"/>
    <property type="molecule type" value="Genomic_DNA"/>
</dbReference>
<proteinExistence type="predicted"/>
<feature type="region of interest" description="Disordered" evidence="1">
    <location>
        <begin position="658"/>
        <end position="725"/>
    </location>
</feature>